<dbReference type="EMBL" id="GBRH01200559">
    <property type="protein sequence ID" value="JAD97336.1"/>
    <property type="molecule type" value="Transcribed_RNA"/>
</dbReference>
<proteinExistence type="predicted"/>
<dbReference type="AlphaFoldDB" id="A0A0A9EBB1"/>
<name>A0A0A9EBB1_ARUDO</name>
<reference evidence="1" key="2">
    <citation type="journal article" date="2015" name="Data Brief">
        <title>Shoot transcriptome of the giant reed, Arundo donax.</title>
        <authorList>
            <person name="Barrero R.A."/>
            <person name="Guerrero F.D."/>
            <person name="Moolhuijzen P."/>
            <person name="Goolsby J.A."/>
            <person name="Tidwell J."/>
            <person name="Bellgard S.E."/>
            <person name="Bellgard M.I."/>
        </authorList>
    </citation>
    <scope>NUCLEOTIDE SEQUENCE</scope>
    <source>
        <tissue evidence="1">Shoot tissue taken approximately 20 cm above the soil surface</tissue>
    </source>
</reference>
<sequence>MFCLLASFRWLQLYLGTNMHNLFLE</sequence>
<reference evidence="1" key="1">
    <citation type="submission" date="2014-09" db="EMBL/GenBank/DDBJ databases">
        <authorList>
            <person name="Magalhaes I.L.F."/>
            <person name="Oliveira U."/>
            <person name="Santos F.R."/>
            <person name="Vidigal T.H.D.A."/>
            <person name="Brescovit A.D."/>
            <person name="Santos A.J."/>
        </authorList>
    </citation>
    <scope>NUCLEOTIDE SEQUENCE</scope>
    <source>
        <tissue evidence="1">Shoot tissue taken approximately 20 cm above the soil surface</tissue>
    </source>
</reference>
<protein>
    <submittedName>
        <fullName evidence="1">Uncharacterized protein</fullName>
    </submittedName>
</protein>
<evidence type="ECO:0000313" key="1">
    <source>
        <dbReference type="EMBL" id="JAD97336.1"/>
    </source>
</evidence>
<accession>A0A0A9EBB1</accession>
<organism evidence="1">
    <name type="scientific">Arundo donax</name>
    <name type="common">Giant reed</name>
    <name type="synonym">Donax arundinaceus</name>
    <dbReference type="NCBI Taxonomy" id="35708"/>
    <lineage>
        <taxon>Eukaryota</taxon>
        <taxon>Viridiplantae</taxon>
        <taxon>Streptophyta</taxon>
        <taxon>Embryophyta</taxon>
        <taxon>Tracheophyta</taxon>
        <taxon>Spermatophyta</taxon>
        <taxon>Magnoliopsida</taxon>
        <taxon>Liliopsida</taxon>
        <taxon>Poales</taxon>
        <taxon>Poaceae</taxon>
        <taxon>PACMAD clade</taxon>
        <taxon>Arundinoideae</taxon>
        <taxon>Arundineae</taxon>
        <taxon>Arundo</taxon>
    </lineage>
</organism>